<dbReference type="EMBL" id="JAAABI010000001">
    <property type="protein sequence ID" value="NAY91344.1"/>
    <property type="molecule type" value="Genomic_DNA"/>
</dbReference>
<dbReference type="AlphaFoldDB" id="A0A964WX89"/>
<evidence type="ECO:0000313" key="3">
    <source>
        <dbReference type="Proteomes" id="UP000667650"/>
    </source>
</evidence>
<gene>
    <name evidence="2" type="ORF">GTQ34_05375</name>
</gene>
<dbReference type="Gene3D" id="3.10.450.50">
    <property type="match status" value="1"/>
</dbReference>
<dbReference type="InterPro" id="IPR037401">
    <property type="entry name" value="SnoaL-like"/>
</dbReference>
<evidence type="ECO:0000313" key="2">
    <source>
        <dbReference type="EMBL" id="NAY91344.1"/>
    </source>
</evidence>
<dbReference type="Pfam" id="PF12680">
    <property type="entry name" value="SnoaL_2"/>
    <property type="match status" value="1"/>
</dbReference>
<dbReference type="RefSeq" id="WP_166522711.1">
    <property type="nucleotide sequence ID" value="NZ_JAAABI010000001.1"/>
</dbReference>
<protein>
    <submittedName>
        <fullName evidence="2">Nuclear transport factor 2 family protein</fullName>
    </submittedName>
</protein>
<keyword evidence="3" id="KW-1185">Reference proteome</keyword>
<feature type="domain" description="SnoaL-like" evidence="1">
    <location>
        <begin position="17"/>
        <end position="114"/>
    </location>
</feature>
<sequence length="136" mass="14911">MNTIHPNIAVLSQFDPNNTAGPLEILSEDAVLHFFNPKLPDVQGDYIGPKGFQDFFKKMAGFSGGSFKVHPISITPMGDELVVTHVKDTMVLNGQRMELDAVVVWRIVDGKITEAWDIPAIHTAKVSNPDADKSPI</sequence>
<organism evidence="2 3">
    <name type="scientific">Flagellimonas ochracea</name>
    <dbReference type="NCBI Taxonomy" id="2696472"/>
    <lineage>
        <taxon>Bacteria</taxon>
        <taxon>Pseudomonadati</taxon>
        <taxon>Bacteroidota</taxon>
        <taxon>Flavobacteriia</taxon>
        <taxon>Flavobacteriales</taxon>
        <taxon>Flavobacteriaceae</taxon>
        <taxon>Flagellimonas</taxon>
    </lineage>
</organism>
<comment type="caution">
    <text evidence="2">The sequence shown here is derived from an EMBL/GenBank/DDBJ whole genome shotgun (WGS) entry which is preliminary data.</text>
</comment>
<name>A0A964WX89_9FLAO</name>
<dbReference type="InterPro" id="IPR032710">
    <property type="entry name" value="NTF2-like_dom_sf"/>
</dbReference>
<reference evidence="2" key="1">
    <citation type="submission" date="2020-01" db="EMBL/GenBank/DDBJ databases">
        <title>Muricauda ochracea sp. nov., isolated from a tidal flat of Garorim bay in Korea.</title>
        <authorList>
            <person name="Kim D."/>
            <person name="Yoo Y."/>
            <person name="Kim J.-J."/>
        </authorList>
    </citation>
    <scope>NUCLEOTIDE SEQUENCE</scope>
    <source>
        <strain evidence="2">JGD-17</strain>
    </source>
</reference>
<evidence type="ECO:0000259" key="1">
    <source>
        <dbReference type="Pfam" id="PF12680"/>
    </source>
</evidence>
<proteinExistence type="predicted"/>
<accession>A0A964WX89</accession>
<dbReference type="Proteomes" id="UP000667650">
    <property type="component" value="Unassembled WGS sequence"/>
</dbReference>
<dbReference type="SUPFAM" id="SSF54427">
    <property type="entry name" value="NTF2-like"/>
    <property type="match status" value="1"/>
</dbReference>